<evidence type="ECO:0000313" key="1">
    <source>
        <dbReference type="EMBL" id="UXD22650.1"/>
    </source>
</evidence>
<dbReference type="EMBL" id="CP006868">
    <property type="protein sequence ID" value="UXD22650.1"/>
    <property type="molecule type" value="Genomic_DNA"/>
</dbReference>
<gene>
    <name evidence="1" type="ORF">IPA_07000</name>
</gene>
<evidence type="ECO:0000313" key="2">
    <source>
        <dbReference type="Proteomes" id="UP001063698"/>
    </source>
</evidence>
<sequence length="253" mass="28166">MLVFPCKDELAFVLKWENGVYYSFSYPHSRPSFIPIIGVTHLDLTCKSLLLQTPHGLKLIEGAGERSVFAEGPRVYFIGSKGLISILNSNKVIVEIDGKVFALEGRLLFAKRIKGKITLGILKPPWLHLLLAEDEVEEAGKVHISKLGDLNSLKVTDNGLIITGDGRAIVNGDEVVIGEAEDALLYEDLLLVLRKGEVEVLDVRGNAMLRWKLKGDSLSEKLVIMDKPYVLRAFEIIKNNKVLLYFLLEELGV</sequence>
<organism evidence="1 2">
    <name type="scientific">Ignicoccus pacificus DSM 13166</name>
    <dbReference type="NCBI Taxonomy" id="940294"/>
    <lineage>
        <taxon>Archaea</taxon>
        <taxon>Thermoproteota</taxon>
        <taxon>Thermoprotei</taxon>
        <taxon>Desulfurococcales</taxon>
        <taxon>Desulfurococcaceae</taxon>
        <taxon>Ignicoccus</taxon>
    </lineage>
</organism>
<name>A0A977PLS8_9CREN</name>
<dbReference type="AlphaFoldDB" id="A0A977PLS8"/>
<proteinExistence type="predicted"/>
<accession>A0A977PLS8</accession>
<protein>
    <submittedName>
        <fullName evidence="1">Uncharacterized protein</fullName>
    </submittedName>
</protein>
<dbReference type="KEGG" id="ipc:IPA_07000"/>
<dbReference type="Proteomes" id="UP001063698">
    <property type="component" value="Chromosome"/>
</dbReference>
<keyword evidence="2" id="KW-1185">Reference proteome</keyword>
<reference evidence="1" key="1">
    <citation type="submission" date="2013-11" db="EMBL/GenBank/DDBJ databases">
        <title>Comparative genomics of Ignicoccus.</title>
        <authorList>
            <person name="Podar M."/>
        </authorList>
    </citation>
    <scope>NUCLEOTIDE SEQUENCE</scope>
    <source>
        <strain evidence="1">DSM 13166</strain>
    </source>
</reference>